<name>A0ABW6WQK0_9ACTN</name>
<proteinExistence type="predicted"/>
<keyword evidence="8" id="KW-1185">Reference proteome</keyword>
<dbReference type="RefSeq" id="WP_020514743.1">
    <property type="nucleotide sequence ID" value="NZ_JBIAZU010000006.1"/>
</dbReference>
<evidence type="ECO:0000256" key="3">
    <source>
        <dbReference type="ARBA" id="ARBA00022806"/>
    </source>
</evidence>
<dbReference type="InterPro" id="IPR027785">
    <property type="entry name" value="UvrD-like_helicase_C"/>
</dbReference>
<organism evidence="7 8">
    <name type="scientific">Paractinoplanes globisporus</name>
    <dbReference type="NCBI Taxonomy" id="113565"/>
    <lineage>
        <taxon>Bacteria</taxon>
        <taxon>Bacillati</taxon>
        <taxon>Actinomycetota</taxon>
        <taxon>Actinomycetes</taxon>
        <taxon>Micromonosporales</taxon>
        <taxon>Micromonosporaceae</taxon>
        <taxon>Paractinoplanes</taxon>
    </lineage>
</organism>
<evidence type="ECO:0000256" key="1">
    <source>
        <dbReference type="ARBA" id="ARBA00022741"/>
    </source>
</evidence>
<evidence type="ECO:0000259" key="6">
    <source>
        <dbReference type="PROSITE" id="PS51198"/>
    </source>
</evidence>
<evidence type="ECO:0000256" key="5">
    <source>
        <dbReference type="PROSITE-ProRule" id="PRU00560"/>
    </source>
</evidence>
<comment type="caution">
    <text evidence="7">The sequence shown here is derived from an EMBL/GenBank/DDBJ whole genome shotgun (WGS) entry which is preliminary data.</text>
</comment>
<gene>
    <name evidence="7" type="ORF">ACFY35_33865</name>
</gene>
<reference evidence="7 8" key="1">
    <citation type="submission" date="2024-10" db="EMBL/GenBank/DDBJ databases">
        <title>The Natural Products Discovery Center: Release of the First 8490 Sequenced Strains for Exploring Actinobacteria Biosynthetic Diversity.</title>
        <authorList>
            <person name="Kalkreuter E."/>
            <person name="Kautsar S.A."/>
            <person name="Yang D."/>
            <person name="Bader C.D."/>
            <person name="Teijaro C.N."/>
            <person name="Fluegel L."/>
            <person name="Davis C.M."/>
            <person name="Simpson J.R."/>
            <person name="Lauterbach L."/>
            <person name="Steele A.D."/>
            <person name="Gui C."/>
            <person name="Meng S."/>
            <person name="Li G."/>
            <person name="Viehrig K."/>
            <person name="Ye F."/>
            <person name="Su P."/>
            <person name="Kiefer A.F."/>
            <person name="Nichols A."/>
            <person name="Cepeda A.J."/>
            <person name="Yan W."/>
            <person name="Fan B."/>
            <person name="Jiang Y."/>
            <person name="Adhikari A."/>
            <person name="Zheng C.-J."/>
            <person name="Schuster L."/>
            <person name="Cowan T.M."/>
            <person name="Smanski M.J."/>
            <person name="Chevrette M.G."/>
            <person name="De Carvalho L.P.S."/>
            <person name="Shen B."/>
        </authorList>
    </citation>
    <scope>NUCLEOTIDE SEQUENCE [LARGE SCALE GENOMIC DNA]</scope>
    <source>
        <strain evidence="7 8">NPDC000087</strain>
    </source>
</reference>
<sequence>MFRQADPGAPADDDLLADLGREQAATIRAAQDDLVRAPLDRLLIIQGGPGTGKTMTALRRVAWLLDEGLLDDAETLVVGPSVAFARYTDDILTGWGYDRVEHRPVTALLPRVATVVEQPPHVTRLKGEARMARLLARAFEERPGLPSGELSSSIDIGGRTVNLDPVALKRVIDTARASEASPGDRRILLRATLAAGSRDPRLVLEAADRLAERLWPSLDPQGFLRELFASRELLASAAGGEFTDREIESLYRPADDHGWDEADRPLLDEAAHLIDGDPKGFGHVVLDEAQDLSPMQLRAICRRSATGSMTVIGDIAQSTGPWARDDWNDLVAQLPSAQPHEHRELRFGYRIPRQIFDLAAELLPMAAPSVPAPTTVRDSSADPVIVPAEPADRGSLVAAAAAGHAEQGRTVAVICPARCRDEIIAGLDAEGLTWHTAGEGPGIALLAPHEAKGLEFDAAVVVEPGHILDDDPRGHRLLYIALTRSTSHLHLIGAPEDLPIEQPPPVFRELVEEVSAEPAPPVEVELDAATQETINMVVQSLAETLLGTLTPELWPVAMNRLEQLINPEA</sequence>
<dbReference type="InterPro" id="IPR014016">
    <property type="entry name" value="UvrD-like_ATP-bd"/>
</dbReference>
<evidence type="ECO:0000256" key="4">
    <source>
        <dbReference type="ARBA" id="ARBA00022840"/>
    </source>
</evidence>
<dbReference type="Proteomes" id="UP001602245">
    <property type="component" value="Unassembled WGS sequence"/>
</dbReference>
<dbReference type="InterPro" id="IPR000212">
    <property type="entry name" value="DNA_helicase_UvrD/REP"/>
</dbReference>
<accession>A0ABW6WQK0</accession>
<protein>
    <submittedName>
        <fullName evidence="7">HelD family protein</fullName>
    </submittedName>
</protein>
<dbReference type="Pfam" id="PF13538">
    <property type="entry name" value="UvrD_C_2"/>
    <property type="match status" value="1"/>
</dbReference>
<dbReference type="PANTHER" id="PTHR11070">
    <property type="entry name" value="UVRD / RECB / PCRA DNA HELICASE FAMILY MEMBER"/>
    <property type="match status" value="1"/>
</dbReference>
<keyword evidence="1 5" id="KW-0547">Nucleotide-binding</keyword>
<dbReference type="Gene3D" id="3.40.50.300">
    <property type="entry name" value="P-loop containing nucleotide triphosphate hydrolases"/>
    <property type="match status" value="3"/>
</dbReference>
<keyword evidence="2 5" id="KW-0378">Hydrolase</keyword>
<dbReference type="SUPFAM" id="SSF52540">
    <property type="entry name" value="P-loop containing nucleoside triphosphate hydrolases"/>
    <property type="match status" value="1"/>
</dbReference>
<keyword evidence="4 5" id="KW-0067">ATP-binding</keyword>
<feature type="binding site" evidence="5">
    <location>
        <begin position="47"/>
        <end position="54"/>
    </location>
    <ligand>
        <name>ATP</name>
        <dbReference type="ChEBI" id="CHEBI:30616"/>
    </ligand>
</feature>
<dbReference type="InterPro" id="IPR027417">
    <property type="entry name" value="P-loop_NTPase"/>
</dbReference>
<dbReference type="PROSITE" id="PS51198">
    <property type="entry name" value="UVRD_HELICASE_ATP_BIND"/>
    <property type="match status" value="1"/>
</dbReference>
<dbReference type="PANTHER" id="PTHR11070:SF45">
    <property type="entry name" value="DNA 3'-5' HELICASE"/>
    <property type="match status" value="1"/>
</dbReference>
<evidence type="ECO:0000313" key="8">
    <source>
        <dbReference type="Proteomes" id="UP001602245"/>
    </source>
</evidence>
<evidence type="ECO:0000256" key="2">
    <source>
        <dbReference type="ARBA" id="ARBA00022801"/>
    </source>
</evidence>
<evidence type="ECO:0000313" key="7">
    <source>
        <dbReference type="EMBL" id="MFF5294452.1"/>
    </source>
</evidence>
<dbReference type="EMBL" id="JBIAZU010000006">
    <property type="protein sequence ID" value="MFF5294452.1"/>
    <property type="molecule type" value="Genomic_DNA"/>
</dbReference>
<keyword evidence="3 5" id="KW-0347">Helicase</keyword>
<feature type="domain" description="UvrD-like helicase ATP-binding" evidence="6">
    <location>
        <begin position="26"/>
        <end position="352"/>
    </location>
</feature>